<feature type="region of interest" description="Disordered" evidence="5">
    <location>
        <begin position="17"/>
        <end position="40"/>
    </location>
</feature>
<evidence type="ECO:0000256" key="5">
    <source>
        <dbReference type="SAM" id="MobiDB-lite"/>
    </source>
</evidence>
<evidence type="ECO:0000259" key="6">
    <source>
        <dbReference type="Pfam" id="PF00669"/>
    </source>
</evidence>
<comment type="similarity">
    <text evidence="3">Belongs to the bacterial flagellin family.</text>
</comment>
<dbReference type="SUPFAM" id="SSF64518">
    <property type="entry name" value="Phase 1 flagellin"/>
    <property type="match status" value="1"/>
</dbReference>
<dbReference type="EMBL" id="LWQU01000135">
    <property type="protein sequence ID" value="OAN50792.1"/>
    <property type="molecule type" value="Genomic_DNA"/>
</dbReference>
<protein>
    <recommendedName>
        <fullName evidence="6">Flagellin N-terminal domain-containing protein</fullName>
    </recommendedName>
</protein>
<dbReference type="InterPro" id="IPR001029">
    <property type="entry name" value="Flagellin_N"/>
</dbReference>
<evidence type="ECO:0000256" key="2">
    <source>
        <dbReference type="ARBA" id="ARBA00004613"/>
    </source>
</evidence>
<dbReference type="GO" id="GO:0005198">
    <property type="term" value="F:structural molecule activity"/>
    <property type="evidence" value="ECO:0007669"/>
    <property type="project" value="InterPro"/>
</dbReference>
<reference evidence="7 8" key="1">
    <citation type="submission" date="2016-04" db="EMBL/GenBank/DDBJ databases">
        <title>Draft genome sequence of freshwater magnetotactic bacteria Magnetospirillum marisnigri SP-1 and Magnetospirillum moscoviense BB-1.</title>
        <authorList>
            <person name="Koziaeva V."/>
            <person name="Dziuba M.V."/>
            <person name="Ivanov T.M."/>
            <person name="Kuznetsov B."/>
            <person name="Grouzdev D.S."/>
        </authorList>
    </citation>
    <scope>NUCLEOTIDE SEQUENCE [LARGE SCALE GENOMIC DNA]</scope>
    <source>
        <strain evidence="7 8">BB-1</strain>
    </source>
</reference>
<proteinExistence type="inferred from homology"/>
<evidence type="ECO:0000256" key="1">
    <source>
        <dbReference type="ARBA" id="ARBA00004365"/>
    </source>
</evidence>
<gene>
    <name evidence="7" type="ORF">A6A05_11775</name>
</gene>
<comment type="subcellular location">
    <subcellularLocation>
        <location evidence="1">Bacterial flagellum</location>
    </subcellularLocation>
    <subcellularLocation>
        <location evidence="2">Secreted</location>
    </subcellularLocation>
</comment>
<dbReference type="STRING" id="1437059.A6A05_11775"/>
<dbReference type="PANTHER" id="PTHR42792:SF2">
    <property type="entry name" value="FLAGELLIN"/>
    <property type="match status" value="1"/>
</dbReference>
<keyword evidence="8" id="KW-1185">Reference proteome</keyword>
<dbReference type="Proteomes" id="UP000078543">
    <property type="component" value="Unassembled WGS sequence"/>
</dbReference>
<comment type="caution">
    <text evidence="7">The sequence shown here is derived from an EMBL/GenBank/DDBJ whole genome shotgun (WGS) entry which is preliminary data.</text>
</comment>
<dbReference type="InterPro" id="IPR001492">
    <property type="entry name" value="Flagellin"/>
</dbReference>
<name>A0A178MPQ1_9PROT</name>
<sequence>MPIDSVTLSASARTGLASIQRSNEQSADRSRALSSGRRINSPQDDAAAYLAAKALTDKASDLASVKEQSAGAVSAVSAALDGTQAVGRLVNQLQGIALSAQSTDSAAERAAYAEQYNVVRDQIGAVIQDASYQGTSLLGGGTSISAGDVTVSAQNVTVGGLGLSAVAADGSNFGDALLAELSSATTTLRQAQSNLGSSVAALNIQAGNADNLRNVAAEAGLKLSEADLREEAAGLAASRTRQQLSQVGLGISRDLQNSILSLF</sequence>
<organism evidence="7 8">
    <name type="scientific">Magnetospirillum moscoviense</name>
    <dbReference type="NCBI Taxonomy" id="1437059"/>
    <lineage>
        <taxon>Bacteria</taxon>
        <taxon>Pseudomonadati</taxon>
        <taxon>Pseudomonadota</taxon>
        <taxon>Alphaproteobacteria</taxon>
        <taxon>Rhodospirillales</taxon>
        <taxon>Rhodospirillaceae</taxon>
        <taxon>Magnetospirillum</taxon>
    </lineage>
</organism>
<dbReference type="AlphaFoldDB" id="A0A178MPQ1"/>
<evidence type="ECO:0000313" key="7">
    <source>
        <dbReference type="EMBL" id="OAN50792.1"/>
    </source>
</evidence>
<dbReference type="PANTHER" id="PTHR42792">
    <property type="entry name" value="FLAGELLIN"/>
    <property type="match status" value="1"/>
</dbReference>
<dbReference type="Gene3D" id="1.20.1330.10">
    <property type="entry name" value="f41 fragment of flagellin, N-terminal domain"/>
    <property type="match status" value="1"/>
</dbReference>
<dbReference type="Pfam" id="PF00669">
    <property type="entry name" value="Flagellin_N"/>
    <property type="match status" value="1"/>
</dbReference>
<dbReference type="GO" id="GO:0009288">
    <property type="term" value="C:bacterial-type flagellum"/>
    <property type="evidence" value="ECO:0007669"/>
    <property type="project" value="UniProtKB-SubCell"/>
</dbReference>
<evidence type="ECO:0000256" key="3">
    <source>
        <dbReference type="ARBA" id="ARBA00005709"/>
    </source>
</evidence>
<dbReference type="GO" id="GO:0005576">
    <property type="term" value="C:extracellular region"/>
    <property type="evidence" value="ECO:0007669"/>
    <property type="project" value="UniProtKB-SubCell"/>
</dbReference>
<feature type="domain" description="Flagellin N-terminal" evidence="6">
    <location>
        <begin position="14"/>
        <end position="140"/>
    </location>
</feature>
<accession>A0A178MPQ1</accession>
<evidence type="ECO:0000313" key="8">
    <source>
        <dbReference type="Proteomes" id="UP000078543"/>
    </source>
</evidence>
<keyword evidence="4" id="KW-0975">Bacterial flagellum</keyword>
<evidence type="ECO:0000256" key="4">
    <source>
        <dbReference type="ARBA" id="ARBA00023143"/>
    </source>
</evidence>
<dbReference type="RefSeq" id="WP_068499986.1">
    <property type="nucleotide sequence ID" value="NZ_LWQU01000135.1"/>
</dbReference>